<sequence>MHPRILIVAACGMSIMPVAAQAQESAATDTKSFAVTGNVPALCSGGTLAGDEGTFDLGVLINTSTGLLRTDLSAPPQTLTGAFCSAQSTITVAATPLVAQNFTATPPTSFSRSVDYTATAAGWTPGAAVFNTAASANPAASQSRGTPFSGDIAVSVSDFATTGGNALRLVADDNYRGTVTVTLSAAN</sequence>
<comment type="caution">
    <text evidence="2">The sequence shown here is derived from an EMBL/GenBank/DDBJ whole genome shotgun (WGS) entry which is preliminary data.</text>
</comment>
<keyword evidence="1" id="KW-0732">Signal</keyword>
<feature type="signal peptide" evidence="1">
    <location>
        <begin position="1"/>
        <end position="22"/>
    </location>
</feature>
<evidence type="ECO:0000256" key="1">
    <source>
        <dbReference type="SAM" id="SignalP"/>
    </source>
</evidence>
<dbReference type="EMBL" id="BMKL01000001">
    <property type="protein sequence ID" value="GGE03547.1"/>
    <property type="molecule type" value="Genomic_DNA"/>
</dbReference>
<name>A0ABQ1SDF3_9SPHN</name>
<proteinExistence type="predicted"/>
<accession>A0ABQ1SDF3</accession>
<dbReference type="RefSeq" id="WP_188645334.1">
    <property type="nucleotide sequence ID" value="NZ_BMKL01000001.1"/>
</dbReference>
<reference evidence="3" key="1">
    <citation type="journal article" date="2019" name="Int. J. Syst. Evol. Microbiol.">
        <title>The Global Catalogue of Microorganisms (GCM) 10K type strain sequencing project: providing services to taxonomists for standard genome sequencing and annotation.</title>
        <authorList>
            <consortium name="The Broad Institute Genomics Platform"/>
            <consortium name="The Broad Institute Genome Sequencing Center for Infectious Disease"/>
            <person name="Wu L."/>
            <person name="Ma J."/>
        </authorList>
    </citation>
    <scope>NUCLEOTIDE SEQUENCE [LARGE SCALE GENOMIC DNA]</scope>
    <source>
        <strain evidence="3">CGMCC 1.15959</strain>
    </source>
</reference>
<feature type="chain" id="PRO_5046500546" evidence="1">
    <location>
        <begin position="23"/>
        <end position="187"/>
    </location>
</feature>
<evidence type="ECO:0000313" key="2">
    <source>
        <dbReference type="EMBL" id="GGE03547.1"/>
    </source>
</evidence>
<evidence type="ECO:0000313" key="3">
    <source>
        <dbReference type="Proteomes" id="UP000619041"/>
    </source>
</evidence>
<dbReference type="Proteomes" id="UP000619041">
    <property type="component" value="Unassembled WGS sequence"/>
</dbReference>
<organism evidence="2 3">
    <name type="scientific">Tsuneonella deserti</name>
    <dbReference type="NCBI Taxonomy" id="2035528"/>
    <lineage>
        <taxon>Bacteria</taxon>
        <taxon>Pseudomonadati</taxon>
        <taxon>Pseudomonadota</taxon>
        <taxon>Alphaproteobacteria</taxon>
        <taxon>Sphingomonadales</taxon>
        <taxon>Erythrobacteraceae</taxon>
        <taxon>Tsuneonella</taxon>
    </lineage>
</organism>
<gene>
    <name evidence="2" type="ORF">GCM10011515_23910</name>
</gene>
<keyword evidence="3" id="KW-1185">Reference proteome</keyword>
<protein>
    <submittedName>
        <fullName evidence="2">Uncharacterized protein</fullName>
    </submittedName>
</protein>